<dbReference type="SUPFAM" id="SSF53474">
    <property type="entry name" value="alpha/beta-Hydrolases"/>
    <property type="match status" value="1"/>
</dbReference>
<dbReference type="InterPro" id="IPR052897">
    <property type="entry name" value="Sec-Metab_Biosynth_Hydrolase"/>
</dbReference>
<dbReference type="PANTHER" id="PTHR37017:SF11">
    <property type="entry name" value="ESTERASE_LIPASE_THIOESTERASE DOMAIN-CONTAINING PROTEIN"/>
    <property type="match status" value="1"/>
</dbReference>
<protein>
    <submittedName>
        <fullName evidence="2">Alpha/beta hydrolase</fullName>
    </submittedName>
</protein>
<comment type="caution">
    <text evidence="2">The sequence shown here is derived from an EMBL/GenBank/DDBJ whole genome shotgun (WGS) entry which is preliminary data.</text>
</comment>
<dbReference type="Gene3D" id="3.40.50.1820">
    <property type="entry name" value="alpha/beta hydrolase"/>
    <property type="match status" value="1"/>
</dbReference>
<evidence type="ECO:0000313" key="2">
    <source>
        <dbReference type="EMBL" id="MCK9794228.1"/>
    </source>
</evidence>
<gene>
    <name evidence="2" type="ORF">M1843_10785</name>
</gene>
<keyword evidence="3" id="KW-1185">Reference proteome</keyword>
<dbReference type="InterPro" id="IPR029058">
    <property type="entry name" value="AB_hydrolase_fold"/>
</dbReference>
<dbReference type="Proteomes" id="UP001651050">
    <property type="component" value="Unassembled WGS sequence"/>
</dbReference>
<keyword evidence="2" id="KW-0378">Hydrolase</keyword>
<proteinExistence type="predicted"/>
<accession>A0ABT0J3Z6</accession>
<organism evidence="2 3">
    <name type="scientific">Isoptericola peretonis</name>
    <dbReference type="NCBI Taxonomy" id="2918523"/>
    <lineage>
        <taxon>Bacteria</taxon>
        <taxon>Bacillati</taxon>
        <taxon>Actinomycetota</taxon>
        <taxon>Actinomycetes</taxon>
        <taxon>Micrococcales</taxon>
        <taxon>Promicromonosporaceae</taxon>
        <taxon>Isoptericola</taxon>
    </lineage>
</organism>
<dbReference type="GO" id="GO:0016787">
    <property type="term" value="F:hydrolase activity"/>
    <property type="evidence" value="ECO:0007669"/>
    <property type="project" value="UniProtKB-KW"/>
</dbReference>
<dbReference type="InterPro" id="IPR000073">
    <property type="entry name" value="AB_hydrolase_1"/>
</dbReference>
<reference evidence="2 3" key="1">
    <citation type="submission" date="2022-02" db="EMBL/GenBank/DDBJ databases">
        <title>The car tank lid bacteriome: a reservoir of bacteria with potential in bioremediation of fuel.</title>
        <authorList>
            <person name="Vidal-Verdu A."/>
            <person name="Gomez-Martinez D."/>
            <person name="Latorre-Perez A."/>
            <person name="Pereto J."/>
            <person name="Porcar M."/>
        </authorList>
    </citation>
    <scope>NUCLEOTIDE SEQUENCE [LARGE SCALE GENOMIC DNA]</scope>
    <source>
        <strain evidence="2 3">4D.3</strain>
    </source>
</reference>
<feature type="domain" description="AB hydrolase-1" evidence="1">
    <location>
        <begin position="7"/>
        <end position="228"/>
    </location>
</feature>
<dbReference type="EMBL" id="JALQCY010000003">
    <property type="protein sequence ID" value="MCK9794228.1"/>
    <property type="molecule type" value="Genomic_DNA"/>
</dbReference>
<dbReference type="PANTHER" id="PTHR37017">
    <property type="entry name" value="AB HYDROLASE-1 DOMAIN-CONTAINING PROTEIN-RELATED"/>
    <property type="match status" value="1"/>
</dbReference>
<name>A0ABT0J3Z6_9MICO</name>
<dbReference type="RefSeq" id="WP_416344075.1">
    <property type="nucleotide sequence ID" value="NZ_JALQCY010000003.1"/>
</dbReference>
<evidence type="ECO:0000313" key="3">
    <source>
        <dbReference type="Proteomes" id="UP001651050"/>
    </source>
</evidence>
<dbReference type="Pfam" id="PF12697">
    <property type="entry name" value="Abhydrolase_6"/>
    <property type="match status" value="1"/>
</dbReference>
<evidence type="ECO:0000259" key="1">
    <source>
        <dbReference type="Pfam" id="PF12697"/>
    </source>
</evidence>
<sequence>MSEEVTVVLVHGAFAESASWSGVIPRLTDAGVSAVATPNPLRSVTTDAENVRRAVDGVGGPVLLVGHSYGGAVITEAAVDNPAVVGLVYVAAFAPDHGENALELTGRFPGSTLGETVRPYPLGDGTHDLVVDRDLFPGQFAADVPPADAAVQARTQRPIRDYALGEPQPAETPAWKSLPSWFVFGDADKNIPVEGLRFMAERAGAVSIKEVPGASHSVMVSQPGAVADLITEAITYLSEQ</sequence>